<dbReference type="GO" id="GO:0005829">
    <property type="term" value="C:cytosol"/>
    <property type="evidence" value="ECO:0007669"/>
    <property type="project" value="TreeGrafter"/>
</dbReference>
<sequence length="339" mass="36991">MIGRHAHAQQVYSIDESFVELRGSVSELTEAGRAIRQDVQQLVGIPVRVAFGQTKTLAKTMAIGVKRTPEMQGVGHFDGYSPAQQDVILGSIPVTDLWGVAGRTGKKLAALGVFTAKDLRDADAKLIRKRFSVVLERTVMELRGVPCIPLEQIPPPAKDQLIYSRSFSKKIVELRDMEQVISIYAQRVSARLRAQGSTAGQISVWVATGWADERTVAHTAHISATLPTPTNDPITLTRAAMAIRRELFPAAGIRYARAGIVLTDLRAATGGQQPLDIFQPEFEGRGVGQTLDRITRKLGKQAVGVGLGGLKTPVDWEMKRAMLSPRATTHMDELVKVRA</sequence>
<gene>
    <name evidence="8" type="ORF">EDF62_3354</name>
</gene>
<proteinExistence type="inferred from homology"/>
<keyword evidence="5" id="KW-0742">SOS response</keyword>
<dbReference type="Pfam" id="PF13438">
    <property type="entry name" value="DUF4113"/>
    <property type="match status" value="1"/>
</dbReference>
<evidence type="ECO:0000256" key="5">
    <source>
        <dbReference type="ARBA" id="ARBA00023236"/>
    </source>
</evidence>
<dbReference type="InterPro" id="IPR043502">
    <property type="entry name" value="DNA/RNA_pol_sf"/>
</dbReference>
<feature type="domain" description="UmuC" evidence="7">
    <location>
        <begin position="1"/>
        <end position="101"/>
    </location>
</feature>
<evidence type="ECO:0000256" key="6">
    <source>
        <dbReference type="ARBA" id="ARBA00025589"/>
    </source>
</evidence>
<dbReference type="SUPFAM" id="SSF100879">
    <property type="entry name" value="Lesion bypass DNA polymerase (Y-family), little finger domain"/>
    <property type="match status" value="1"/>
</dbReference>
<dbReference type="PANTHER" id="PTHR11076">
    <property type="entry name" value="DNA REPAIR POLYMERASE UMUC / TRANSFERASE FAMILY MEMBER"/>
    <property type="match status" value="1"/>
</dbReference>
<comment type="caution">
    <text evidence="8">The sequence shown here is derived from an EMBL/GenBank/DDBJ whole genome shotgun (WGS) entry which is preliminary data.</text>
</comment>
<dbReference type="Pfam" id="PF00817">
    <property type="entry name" value="IMS"/>
    <property type="match status" value="1"/>
</dbReference>
<keyword evidence="2" id="KW-0227">DNA damage</keyword>
<evidence type="ECO:0000313" key="8">
    <source>
        <dbReference type="EMBL" id="TDP89600.1"/>
    </source>
</evidence>
<dbReference type="InterPro" id="IPR001126">
    <property type="entry name" value="UmuC"/>
</dbReference>
<dbReference type="InterPro" id="IPR043128">
    <property type="entry name" value="Rev_trsase/Diguanyl_cyclase"/>
</dbReference>
<dbReference type="InterPro" id="IPR025188">
    <property type="entry name" value="DUF4113"/>
</dbReference>
<dbReference type="EMBL" id="SNYA01000009">
    <property type="protein sequence ID" value="TDP89600.1"/>
    <property type="molecule type" value="Genomic_DNA"/>
</dbReference>
<dbReference type="GO" id="GO:0042276">
    <property type="term" value="P:error-prone translesion synthesis"/>
    <property type="evidence" value="ECO:0007669"/>
    <property type="project" value="TreeGrafter"/>
</dbReference>
<dbReference type="Pfam" id="PF11799">
    <property type="entry name" value="IMS_C"/>
    <property type="match status" value="1"/>
</dbReference>
<keyword evidence="9" id="KW-1185">Reference proteome</keyword>
<dbReference type="InterPro" id="IPR036775">
    <property type="entry name" value="DNA_pol_Y-fam_lit_finger_sf"/>
</dbReference>
<dbReference type="InterPro" id="IPR050116">
    <property type="entry name" value="DNA_polymerase-Y"/>
</dbReference>
<accession>A0A4R6RS32</accession>
<dbReference type="Gene3D" id="3.30.70.270">
    <property type="match status" value="1"/>
</dbReference>
<dbReference type="GO" id="GO:0009432">
    <property type="term" value="P:SOS response"/>
    <property type="evidence" value="ECO:0007669"/>
    <property type="project" value="UniProtKB-KW"/>
</dbReference>
<reference evidence="8 9" key="1">
    <citation type="submission" date="2019-03" db="EMBL/GenBank/DDBJ databases">
        <title>Genomic analyses of the natural microbiome of Caenorhabditis elegans.</title>
        <authorList>
            <person name="Samuel B."/>
        </authorList>
    </citation>
    <scope>NUCLEOTIDE SEQUENCE [LARGE SCALE GENOMIC DNA]</scope>
    <source>
        <strain evidence="8 9">JUb18</strain>
    </source>
</reference>
<keyword evidence="3" id="KW-0741">SOS mutagenesis</keyword>
<dbReference type="AlphaFoldDB" id="A0A4R6RS32"/>
<dbReference type="InterPro" id="IPR017961">
    <property type="entry name" value="DNA_pol_Y-fam_little_finger"/>
</dbReference>
<keyword evidence="4" id="KW-0234">DNA repair</keyword>
<name>A0A4R6RS32_9MICO</name>
<evidence type="ECO:0000259" key="7">
    <source>
        <dbReference type="PROSITE" id="PS50173"/>
    </source>
</evidence>
<dbReference type="PANTHER" id="PTHR11076:SF34">
    <property type="entry name" value="PROTEIN UMUC"/>
    <property type="match status" value="1"/>
</dbReference>
<dbReference type="Gene3D" id="3.30.1490.100">
    <property type="entry name" value="DNA polymerase, Y-family, little finger domain"/>
    <property type="match status" value="1"/>
</dbReference>
<evidence type="ECO:0000256" key="2">
    <source>
        <dbReference type="ARBA" id="ARBA00022763"/>
    </source>
</evidence>
<dbReference type="Proteomes" id="UP000295601">
    <property type="component" value="Unassembled WGS sequence"/>
</dbReference>
<dbReference type="GO" id="GO:0003887">
    <property type="term" value="F:DNA-directed DNA polymerase activity"/>
    <property type="evidence" value="ECO:0007669"/>
    <property type="project" value="TreeGrafter"/>
</dbReference>
<dbReference type="RefSeq" id="WP_243736142.1">
    <property type="nucleotide sequence ID" value="NZ_SNYA01000009.1"/>
</dbReference>
<protein>
    <submittedName>
        <fullName evidence="8">DNA polymerase V</fullName>
    </submittedName>
</protein>
<comment type="similarity">
    <text evidence="1">Belongs to the DNA polymerase type-Y family.</text>
</comment>
<dbReference type="SUPFAM" id="SSF56672">
    <property type="entry name" value="DNA/RNA polymerases"/>
    <property type="match status" value="1"/>
</dbReference>
<evidence type="ECO:0000256" key="1">
    <source>
        <dbReference type="ARBA" id="ARBA00010945"/>
    </source>
</evidence>
<dbReference type="PROSITE" id="PS50173">
    <property type="entry name" value="UMUC"/>
    <property type="match status" value="1"/>
</dbReference>
<dbReference type="GO" id="GO:0003684">
    <property type="term" value="F:damaged DNA binding"/>
    <property type="evidence" value="ECO:0007669"/>
    <property type="project" value="InterPro"/>
</dbReference>
<evidence type="ECO:0000313" key="9">
    <source>
        <dbReference type="Proteomes" id="UP000295601"/>
    </source>
</evidence>
<evidence type="ECO:0000256" key="3">
    <source>
        <dbReference type="ARBA" id="ARBA00023199"/>
    </source>
</evidence>
<dbReference type="Gene3D" id="1.10.150.20">
    <property type="entry name" value="5' to 3' exonuclease, C-terminal subdomain"/>
    <property type="match status" value="1"/>
</dbReference>
<organism evidence="8 9">
    <name type="scientific">Leucobacter luti</name>
    <dbReference type="NCBI Taxonomy" id="340320"/>
    <lineage>
        <taxon>Bacteria</taxon>
        <taxon>Bacillati</taxon>
        <taxon>Actinomycetota</taxon>
        <taxon>Actinomycetes</taxon>
        <taxon>Micrococcales</taxon>
        <taxon>Microbacteriaceae</taxon>
        <taxon>Leucobacter</taxon>
    </lineage>
</organism>
<evidence type="ECO:0000256" key="4">
    <source>
        <dbReference type="ARBA" id="ARBA00023204"/>
    </source>
</evidence>
<comment type="function">
    <text evidence="6">Poorly processive, error-prone DNA polymerase involved in untargeted mutagenesis. Copies undamaged DNA at stalled replication forks, which arise in vivo from mismatched or misaligned primer ends. These misaligned primers can be extended by PolIV. Exhibits no 3'-5' exonuclease (proofreading) activity. May be involved in translesional synthesis, in conjunction with the beta clamp from PolIII.</text>
</comment>
<dbReference type="GO" id="GO:0006281">
    <property type="term" value="P:DNA repair"/>
    <property type="evidence" value="ECO:0007669"/>
    <property type="project" value="UniProtKB-KW"/>
</dbReference>